<organism evidence="3 4">
    <name type="scientific">Thalassobacter stenotrophicus</name>
    <dbReference type="NCBI Taxonomy" id="266809"/>
    <lineage>
        <taxon>Bacteria</taxon>
        <taxon>Pseudomonadati</taxon>
        <taxon>Pseudomonadota</taxon>
        <taxon>Alphaproteobacteria</taxon>
        <taxon>Rhodobacterales</taxon>
        <taxon>Roseobacteraceae</taxon>
        <taxon>Thalassobacter</taxon>
    </lineage>
</organism>
<evidence type="ECO:0000313" key="3">
    <source>
        <dbReference type="EMBL" id="CUH61255.1"/>
    </source>
</evidence>
<dbReference type="Proteomes" id="UP000051298">
    <property type="component" value="Unassembled WGS sequence"/>
</dbReference>
<dbReference type="PANTHER" id="PTHR33840">
    <property type="match status" value="1"/>
</dbReference>
<proteinExistence type="predicted"/>
<protein>
    <recommendedName>
        <fullName evidence="2">T6SS Phospholipase effector Tle1-like catalytic domain-containing protein</fullName>
    </recommendedName>
</protein>
<dbReference type="InterPro" id="IPR029058">
    <property type="entry name" value="AB_hydrolase_fold"/>
</dbReference>
<gene>
    <name evidence="3" type="ORF">THS5294_02558</name>
</gene>
<evidence type="ECO:0000256" key="1">
    <source>
        <dbReference type="SAM" id="MobiDB-lite"/>
    </source>
</evidence>
<sequence>MRLSDRFRGWLKTRHAPSAEGPPEAQIHVVLLDGTMSSLTPGLETNVARIWRLLQEVPGLCLYYEPGIQWRGWRRGHEVMAGVGINRQIKRAYGFLAERYHPGDQIYFVGYSRGAYGVRALAGLINRIGLLRADAVTHGRLEEVYDLYRHRPDSAEARAFAAEHCVPKVQIDAVCVFDTVRALGIRWPLVWRFAPAVHEFHSNVLGRSVRRGFHALAMGETRLAYAPQLWEVPEHRLSDVKQVWFRGSHGDVGGHIGEFAPARGLGNVPLVWMLEQMEATGLPLPAQWARRFPQDATAPSAGSTRGFGKFFLARRRRVLGRDPSEVVHPSAEASLPRGVRLPRLETAASGEPETQGGI</sequence>
<dbReference type="EMBL" id="CYRX01000031">
    <property type="protein sequence ID" value="CUH61255.1"/>
    <property type="molecule type" value="Genomic_DNA"/>
</dbReference>
<accession>A0A0P1F193</accession>
<dbReference type="Pfam" id="PF09994">
    <property type="entry name" value="T6SS_Tle1-like_cat"/>
    <property type="match status" value="1"/>
</dbReference>
<reference evidence="3 4" key="1">
    <citation type="submission" date="2015-09" db="EMBL/GenBank/DDBJ databases">
        <authorList>
            <consortium name="Swine Surveillance"/>
        </authorList>
    </citation>
    <scope>NUCLEOTIDE SEQUENCE [LARGE SCALE GENOMIC DNA]</scope>
    <source>
        <strain evidence="3 4">CECT 5294</strain>
    </source>
</reference>
<evidence type="ECO:0000313" key="4">
    <source>
        <dbReference type="Proteomes" id="UP000051298"/>
    </source>
</evidence>
<dbReference type="InterPro" id="IPR018712">
    <property type="entry name" value="Tle1-like_cat"/>
</dbReference>
<dbReference type="RefSeq" id="WP_058124042.1">
    <property type="nucleotide sequence ID" value="NZ_CYRX01000031.1"/>
</dbReference>
<name>A0A0P1F193_9RHOB</name>
<dbReference type="PANTHER" id="PTHR33840:SF1">
    <property type="entry name" value="TLE1 PHOSPHOLIPASE DOMAIN-CONTAINING PROTEIN"/>
    <property type="match status" value="1"/>
</dbReference>
<feature type="domain" description="T6SS Phospholipase effector Tle1-like catalytic" evidence="2">
    <location>
        <begin position="29"/>
        <end position="276"/>
    </location>
</feature>
<dbReference type="SUPFAM" id="SSF53474">
    <property type="entry name" value="alpha/beta-Hydrolases"/>
    <property type="match status" value="1"/>
</dbReference>
<dbReference type="AlphaFoldDB" id="A0A0P1F193"/>
<feature type="region of interest" description="Disordered" evidence="1">
    <location>
        <begin position="322"/>
        <end position="358"/>
    </location>
</feature>
<evidence type="ECO:0000259" key="2">
    <source>
        <dbReference type="Pfam" id="PF09994"/>
    </source>
</evidence>